<dbReference type="SMART" id="SM01022">
    <property type="entry name" value="ASCH"/>
    <property type="match status" value="1"/>
</dbReference>
<organism evidence="2 3">
    <name type="scientific">Chitinophaga chungangae</name>
    <dbReference type="NCBI Taxonomy" id="2821488"/>
    <lineage>
        <taxon>Bacteria</taxon>
        <taxon>Pseudomonadati</taxon>
        <taxon>Bacteroidota</taxon>
        <taxon>Chitinophagia</taxon>
        <taxon>Chitinophagales</taxon>
        <taxon>Chitinophagaceae</taxon>
        <taxon>Chitinophaga</taxon>
    </lineage>
</organism>
<dbReference type="InterPro" id="IPR015947">
    <property type="entry name" value="PUA-like_sf"/>
</dbReference>
<name>A0ABS3YKN8_9BACT</name>
<protein>
    <submittedName>
        <fullName evidence="2">ASCH domain-containing protein</fullName>
    </submittedName>
</protein>
<evidence type="ECO:0000313" key="2">
    <source>
        <dbReference type="EMBL" id="MBO9154674.1"/>
    </source>
</evidence>
<keyword evidence="3" id="KW-1185">Reference proteome</keyword>
<dbReference type="Pfam" id="PF04266">
    <property type="entry name" value="ASCH"/>
    <property type="match status" value="1"/>
</dbReference>
<feature type="domain" description="ASCH" evidence="1">
    <location>
        <begin position="5"/>
        <end position="99"/>
    </location>
</feature>
<reference evidence="3" key="1">
    <citation type="submission" date="2021-03" db="EMBL/GenBank/DDBJ databases">
        <title>Assistant Professor.</title>
        <authorList>
            <person name="Huq M.A."/>
        </authorList>
    </citation>
    <scope>NUCLEOTIDE SEQUENCE [LARGE SCALE GENOMIC DNA]</scope>
    <source>
        <strain evidence="3">MAH-28</strain>
    </source>
</reference>
<dbReference type="Proteomes" id="UP000679126">
    <property type="component" value="Unassembled WGS sequence"/>
</dbReference>
<dbReference type="InterPro" id="IPR007374">
    <property type="entry name" value="ASCH_domain"/>
</dbReference>
<proteinExistence type="predicted"/>
<accession>A0ABS3YKN8</accession>
<dbReference type="Gene3D" id="2.30.130.30">
    <property type="entry name" value="Hypothetical protein"/>
    <property type="match status" value="1"/>
</dbReference>
<dbReference type="EMBL" id="JAGHKP010000004">
    <property type="protein sequence ID" value="MBO9154674.1"/>
    <property type="molecule type" value="Genomic_DNA"/>
</dbReference>
<dbReference type="SUPFAM" id="SSF88697">
    <property type="entry name" value="PUA domain-like"/>
    <property type="match status" value="1"/>
</dbReference>
<gene>
    <name evidence="2" type="ORF">J7I43_20780</name>
</gene>
<dbReference type="RefSeq" id="WP_209147788.1">
    <property type="nucleotide sequence ID" value="NZ_JAGHKP010000004.1"/>
</dbReference>
<sequence length="122" mass="14341">MKVVLSIKPEFAEKIFNGTKKYEFRKSIFKNQEIKTVIVYASSPVQRVIGEFEIDEIINCGLDDLWNTTHQFSGISKQFFDKYFAQKEQGYAIKIKKVKRYKHPKCLKSEFNLLPPQSFAYC</sequence>
<evidence type="ECO:0000313" key="3">
    <source>
        <dbReference type="Proteomes" id="UP000679126"/>
    </source>
</evidence>
<evidence type="ECO:0000259" key="1">
    <source>
        <dbReference type="SMART" id="SM01022"/>
    </source>
</evidence>
<comment type="caution">
    <text evidence="2">The sequence shown here is derived from an EMBL/GenBank/DDBJ whole genome shotgun (WGS) entry which is preliminary data.</text>
</comment>